<reference evidence="1 2" key="1">
    <citation type="submission" date="2013-08" db="EMBL/GenBank/DDBJ databases">
        <authorList>
            <person name="Weinstock G."/>
            <person name="Sodergren E."/>
            <person name="Wylie T."/>
            <person name="Fulton L."/>
            <person name="Fulton R."/>
            <person name="Fronick C."/>
            <person name="O'Laughlin M."/>
            <person name="Godfrey J."/>
            <person name="Miner T."/>
            <person name="Herter B."/>
            <person name="Appelbaum E."/>
            <person name="Cordes M."/>
            <person name="Lek S."/>
            <person name="Wollam A."/>
            <person name="Pepin K.H."/>
            <person name="Palsikar V.B."/>
            <person name="Mitreva M."/>
            <person name="Wilson R.K."/>
        </authorList>
    </citation>
    <scope>NUCLEOTIDE SEQUENCE [LARGE SCALE GENOMIC DNA]</scope>
    <source>
        <strain evidence="1 2">ATCC 12856</strain>
    </source>
</reference>
<dbReference type="GeneID" id="92841169"/>
<gene>
    <name evidence="1" type="ORF">HMPREF0083_04656</name>
</gene>
<dbReference type="PATRIC" id="fig|649747.3.peg.4193"/>
<dbReference type="AlphaFoldDB" id="U1Y904"/>
<name>U1Y904_ANEAE</name>
<dbReference type="STRING" id="649747.HMPREF0083_04656"/>
<comment type="caution">
    <text evidence="1">The sequence shown here is derived from an EMBL/GenBank/DDBJ whole genome shotgun (WGS) entry which is preliminary data.</text>
</comment>
<proteinExistence type="predicted"/>
<dbReference type="Proteomes" id="UP000016511">
    <property type="component" value="Unassembled WGS sequence"/>
</dbReference>
<keyword evidence="2" id="KW-1185">Reference proteome</keyword>
<protein>
    <submittedName>
        <fullName evidence="1">Uncharacterized protein</fullName>
    </submittedName>
</protein>
<dbReference type="EMBL" id="AWSJ01000285">
    <property type="protein sequence ID" value="ERI07281.1"/>
    <property type="molecule type" value="Genomic_DNA"/>
</dbReference>
<organism evidence="1 2">
    <name type="scientific">Aneurinibacillus aneurinilyticus ATCC 12856</name>
    <dbReference type="NCBI Taxonomy" id="649747"/>
    <lineage>
        <taxon>Bacteria</taxon>
        <taxon>Bacillati</taxon>
        <taxon>Bacillota</taxon>
        <taxon>Bacilli</taxon>
        <taxon>Bacillales</taxon>
        <taxon>Paenibacillaceae</taxon>
        <taxon>Aneurinibacillus group</taxon>
        <taxon>Aneurinibacillus</taxon>
    </lineage>
</organism>
<dbReference type="HOGENOM" id="CLU_2257876_0_0_9"/>
<evidence type="ECO:0000313" key="2">
    <source>
        <dbReference type="Proteomes" id="UP000016511"/>
    </source>
</evidence>
<sequence>MLDCKKLRTFTPIIPAGTGPTYTKIEDALLEITRDLYGMTELGNFDYEEKDAEKLAQVLKDTLFESHDEWIDGEYPVIGEGYALQVKTMQQWQLDQMPEFNGY</sequence>
<dbReference type="RefSeq" id="WP_021624072.1">
    <property type="nucleotide sequence ID" value="NZ_KE952892.1"/>
</dbReference>
<accession>U1Y904</accession>
<evidence type="ECO:0000313" key="1">
    <source>
        <dbReference type="EMBL" id="ERI07281.1"/>
    </source>
</evidence>